<feature type="compositionally biased region" description="Basic and acidic residues" evidence="1">
    <location>
        <begin position="121"/>
        <end position="136"/>
    </location>
</feature>
<name>A0A382NAI4_9ZZZZ</name>
<feature type="region of interest" description="Disordered" evidence="1">
    <location>
        <begin position="67"/>
        <end position="136"/>
    </location>
</feature>
<reference evidence="3" key="1">
    <citation type="submission" date="2018-05" db="EMBL/GenBank/DDBJ databases">
        <authorList>
            <person name="Lanie J.A."/>
            <person name="Ng W.-L."/>
            <person name="Kazmierczak K.M."/>
            <person name="Andrzejewski T.M."/>
            <person name="Davidsen T.M."/>
            <person name="Wayne K.J."/>
            <person name="Tettelin H."/>
            <person name="Glass J.I."/>
            <person name="Rusch D."/>
            <person name="Podicherti R."/>
            <person name="Tsui H.-C.T."/>
            <person name="Winkler M.E."/>
        </authorList>
    </citation>
    <scope>NUCLEOTIDE SEQUENCE</scope>
</reference>
<evidence type="ECO:0000256" key="1">
    <source>
        <dbReference type="SAM" id="MobiDB-lite"/>
    </source>
</evidence>
<gene>
    <name evidence="3" type="ORF">METZ01_LOCUS310402</name>
</gene>
<proteinExistence type="predicted"/>
<keyword evidence="2" id="KW-0472">Membrane</keyword>
<accession>A0A382NAI4</accession>
<dbReference type="AlphaFoldDB" id="A0A382NAI4"/>
<keyword evidence="2" id="KW-1133">Transmembrane helix</keyword>
<evidence type="ECO:0000256" key="2">
    <source>
        <dbReference type="SAM" id="Phobius"/>
    </source>
</evidence>
<feature type="transmembrane region" description="Helical" evidence="2">
    <location>
        <begin position="6"/>
        <end position="29"/>
    </location>
</feature>
<feature type="compositionally biased region" description="Polar residues" evidence="1">
    <location>
        <begin position="97"/>
        <end position="113"/>
    </location>
</feature>
<feature type="non-terminal residue" evidence="3">
    <location>
        <position position="136"/>
    </location>
</feature>
<evidence type="ECO:0000313" key="3">
    <source>
        <dbReference type="EMBL" id="SVC57548.1"/>
    </source>
</evidence>
<keyword evidence="2" id="KW-0812">Transmembrane</keyword>
<dbReference type="EMBL" id="UINC01098771">
    <property type="protein sequence ID" value="SVC57548.1"/>
    <property type="molecule type" value="Genomic_DNA"/>
</dbReference>
<sequence>MPKLAGYVFSIFLAVLLHSAVVGLLLINWQAESSEPTRIEPLYISAALIRQNPIQIRRREEMAAKERAEQQKAKEIASRRQARESVVTHKKLVPVETTGSTQNQAEASTQQAPMVSARQEPQLKRQHEEQFRLQME</sequence>
<feature type="compositionally biased region" description="Basic and acidic residues" evidence="1">
    <location>
        <begin position="67"/>
        <end position="87"/>
    </location>
</feature>
<protein>
    <submittedName>
        <fullName evidence="3">Uncharacterized protein</fullName>
    </submittedName>
</protein>
<organism evidence="3">
    <name type="scientific">marine metagenome</name>
    <dbReference type="NCBI Taxonomy" id="408172"/>
    <lineage>
        <taxon>unclassified sequences</taxon>
        <taxon>metagenomes</taxon>
        <taxon>ecological metagenomes</taxon>
    </lineage>
</organism>